<reference evidence="1" key="1">
    <citation type="submission" date="2023-03" db="EMBL/GenBank/DDBJ databases">
        <title>Massive genome expansion in bonnet fungi (Mycena s.s.) driven by repeated elements and novel gene families across ecological guilds.</title>
        <authorList>
            <consortium name="Lawrence Berkeley National Laboratory"/>
            <person name="Harder C.B."/>
            <person name="Miyauchi S."/>
            <person name="Viragh M."/>
            <person name="Kuo A."/>
            <person name="Thoen E."/>
            <person name="Andreopoulos B."/>
            <person name="Lu D."/>
            <person name="Skrede I."/>
            <person name="Drula E."/>
            <person name="Henrissat B."/>
            <person name="Morin E."/>
            <person name="Kohler A."/>
            <person name="Barry K."/>
            <person name="LaButti K."/>
            <person name="Morin E."/>
            <person name="Salamov A."/>
            <person name="Lipzen A."/>
            <person name="Mereny Z."/>
            <person name="Hegedus B."/>
            <person name="Baldrian P."/>
            <person name="Stursova M."/>
            <person name="Weitz H."/>
            <person name="Taylor A."/>
            <person name="Grigoriev I.V."/>
            <person name="Nagy L.G."/>
            <person name="Martin F."/>
            <person name="Kauserud H."/>
        </authorList>
    </citation>
    <scope>NUCLEOTIDE SEQUENCE</scope>
    <source>
        <strain evidence="1">9284</strain>
    </source>
</reference>
<feature type="non-terminal residue" evidence="1">
    <location>
        <position position="414"/>
    </location>
</feature>
<dbReference type="EMBL" id="JARKIF010000025">
    <property type="protein sequence ID" value="KAJ7615009.1"/>
    <property type="molecule type" value="Genomic_DNA"/>
</dbReference>
<comment type="caution">
    <text evidence="1">The sequence shown here is derived from an EMBL/GenBank/DDBJ whole genome shotgun (WGS) entry which is preliminary data.</text>
</comment>
<dbReference type="Proteomes" id="UP001221142">
    <property type="component" value="Unassembled WGS sequence"/>
</dbReference>
<gene>
    <name evidence="1" type="ORF">FB45DRAFT_936600</name>
</gene>
<keyword evidence="2" id="KW-1185">Reference proteome</keyword>
<sequence>MPLPQELVDLVVQNIADDKESLRSCSLAERPFVRPTQVHLFKKIEILPPTPDKSGPNPCQKFQKTIASSPHLATLVHELRIVLVGSETSFAIDAEGSYTSERRPTWVMSGRTLALVLPALIRLKRISIVEESPLSWNAVGQFTMNWDKFGRSLKSALTVIFSSPHLESVHIRGLLIHSPKELLSLFSEATSLKSLTLGRVFFAQEGSKHEPWPESKPWRPRLESLSMSSICGQPFCLYLWRRAVCQPPMSDNIRDLGMFSPSGEIATRDRHLRVRPYRTVPYRTAVCTARCPSLIATPLLTQNLRSLRIFTLVLNSAMMTVFKGFPQDSRLETMAFDTVSAVPDAAQEALLNHTIDTAIPRLKSLKTVEIRLIPAGNRSFSEYEATTRSYLTALDERGLLRLTQWRRAALADWE</sequence>
<dbReference type="AlphaFoldDB" id="A0AAD7FF71"/>
<accession>A0AAD7FF71</accession>
<evidence type="ECO:0000313" key="2">
    <source>
        <dbReference type="Proteomes" id="UP001221142"/>
    </source>
</evidence>
<organism evidence="1 2">
    <name type="scientific">Roridomyces roridus</name>
    <dbReference type="NCBI Taxonomy" id="1738132"/>
    <lineage>
        <taxon>Eukaryota</taxon>
        <taxon>Fungi</taxon>
        <taxon>Dikarya</taxon>
        <taxon>Basidiomycota</taxon>
        <taxon>Agaricomycotina</taxon>
        <taxon>Agaricomycetes</taxon>
        <taxon>Agaricomycetidae</taxon>
        <taxon>Agaricales</taxon>
        <taxon>Marasmiineae</taxon>
        <taxon>Mycenaceae</taxon>
        <taxon>Roridomyces</taxon>
    </lineage>
</organism>
<protein>
    <submittedName>
        <fullName evidence="1">Uncharacterized protein</fullName>
    </submittedName>
</protein>
<evidence type="ECO:0000313" key="1">
    <source>
        <dbReference type="EMBL" id="KAJ7615009.1"/>
    </source>
</evidence>
<name>A0AAD7FF71_9AGAR</name>
<proteinExistence type="predicted"/>